<keyword evidence="2" id="KW-1185">Reference proteome</keyword>
<dbReference type="EMBL" id="JOJR01002336">
    <property type="protein sequence ID" value="RCN28756.1"/>
    <property type="molecule type" value="Genomic_DNA"/>
</dbReference>
<comment type="caution">
    <text evidence="1">The sequence shown here is derived from an EMBL/GenBank/DDBJ whole genome shotgun (WGS) entry which is preliminary data.</text>
</comment>
<organism evidence="1 2">
    <name type="scientific">Ancylostoma caninum</name>
    <name type="common">Dog hookworm</name>
    <dbReference type="NCBI Taxonomy" id="29170"/>
    <lineage>
        <taxon>Eukaryota</taxon>
        <taxon>Metazoa</taxon>
        <taxon>Ecdysozoa</taxon>
        <taxon>Nematoda</taxon>
        <taxon>Chromadorea</taxon>
        <taxon>Rhabditida</taxon>
        <taxon>Rhabditina</taxon>
        <taxon>Rhabditomorpha</taxon>
        <taxon>Strongyloidea</taxon>
        <taxon>Ancylostomatidae</taxon>
        <taxon>Ancylostomatinae</taxon>
        <taxon>Ancylostoma</taxon>
    </lineage>
</organism>
<accession>A0A368F9D2</accession>
<gene>
    <name evidence="1" type="ORF">ANCCAN_25497</name>
</gene>
<name>A0A368F9D2_ANCCA</name>
<dbReference type="Proteomes" id="UP000252519">
    <property type="component" value="Unassembled WGS sequence"/>
</dbReference>
<evidence type="ECO:0000313" key="2">
    <source>
        <dbReference type="Proteomes" id="UP000252519"/>
    </source>
</evidence>
<evidence type="ECO:0000313" key="1">
    <source>
        <dbReference type="EMBL" id="RCN28756.1"/>
    </source>
</evidence>
<proteinExistence type="predicted"/>
<reference evidence="1 2" key="1">
    <citation type="submission" date="2014-10" db="EMBL/GenBank/DDBJ databases">
        <title>Draft genome of the hookworm Ancylostoma caninum.</title>
        <authorList>
            <person name="Mitreva M."/>
        </authorList>
    </citation>
    <scope>NUCLEOTIDE SEQUENCE [LARGE SCALE GENOMIC DNA]</scope>
    <source>
        <strain evidence="1 2">Baltimore</strain>
    </source>
</reference>
<sequence length="51" mass="5903">MDIRLQLERHHNHFLFGSPCPPLCYGYLILNVKRDVTFKQSGGATITITYH</sequence>
<dbReference type="AlphaFoldDB" id="A0A368F9D2"/>
<protein>
    <submittedName>
        <fullName evidence="1">Uncharacterized protein</fullName>
    </submittedName>
</protein>